<dbReference type="EMBL" id="LT854263">
    <property type="protein sequence ID" value="SMR60692.1"/>
    <property type="molecule type" value="Genomic_DNA"/>
</dbReference>
<feature type="chain" id="PRO_5013843431" description="Ecp2 effector protein domain-containing protein" evidence="1">
    <location>
        <begin position="21"/>
        <end position="175"/>
    </location>
</feature>
<evidence type="ECO:0000256" key="1">
    <source>
        <dbReference type="SAM" id="SignalP"/>
    </source>
</evidence>
<protein>
    <recommendedName>
        <fullName evidence="4">Ecp2 effector protein domain-containing protein</fullName>
    </recommendedName>
</protein>
<gene>
    <name evidence="2" type="ORF">ZT1E4_G10657</name>
</gene>
<dbReference type="Proteomes" id="UP000245764">
    <property type="component" value="Chromosome 11"/>
</dbReference>
<evidence type="ECO:0000313" key="3">
    <source>
        <dbReference type="Proteomes" id="UP000245764"/>
    </source>
</evidence>
<name>A0A2H1H4G0_ZYMTR</name>
<dbReference type="AlphaFoldDB" id="A0A2H1H4G0"/>
<evidence type="ECO:0000313" key="2">
    <source>
        <dbReference type="EMBL" id="SMR60692.1"/>
    </source>
</evidence>
<evidence type="ECO:0008006" key="4">
    <source>
        <dbReference type="Google" id="ProtNLM"/>
    </source>
</evidence>
<keyword evidence="1" id="KW-0732">Signal</keyword>
<accession>A0A2H1H4G0</accession>
<sequence length="175" mass="19949">MKLSLITVATAALTVYHAQASHWKHFNILFNRYLSDDCHEGRSMERGSGLKIHEGECSTWGHSETFNAFAYAWLQHTDWEEMPADKTCAVLIYEEDHCHGRLLFVNDAVNNEEVLGKHGDCRYLKGSKGRSVKLARREKGKSSVWADEVRWKNPELIPTRTRLVPIVVPIATNAQ</sequence>
<feature type="signal peptide" evidence="1">
    <location>
        <begin position="1"/>
        <end position="20"/>
    </location>
</feature>
<reference evidence="3" key="1">
    <citation type="submission" date="2017-05" db="EMBL/GenBank/DDBJ databases">
        <authorList>
            <person name="Song R."/>
            <person name="Chenine A.L."/>
            <person name="Ruprecht R.M."/>
        </authorList>
    </citation>
    <scope>NUCLEOTIDE SEQUENCE [LARGE SCALE GENOMIC DNA]</scope>
</reference>
<organism evidence="2 3">
    <name type="scientific">Zymoseptoria tritici ST99CH_1E4</name>
    <dbReference type="NCBI Taxonomy" id="1276532"/>
    <lineage>
        <taxon>Eukaryota</taxon>
        <taxon>Fungi</taxon>
        <taxon>Dikarya</taxon>
        <taxon>Ascomycota</taxon>
        <taxon>Pezizomycotina</taxon>
        <taxon>Dothideomycetes</taxon>
        <taxon>Dothideomycetidae</taxon>
        <taxon>Mycosphaerellales</taxon>
        <taxon>Mycosphaerellaceae</taxon>
        <taxon>Zymoseptoria</taxon>
    </lineage>
</organism>
<proteinExistence type="predicted"/>